<keyword evidence="12" id="KW-1185">Reference proteome</keyword>
<evidence type="ECO:0000256" key="1">
    <source>
        <dbReference type="ARBA" id="ARBA00001938"/>
    </source>
</evidence>
<dbReference type="InterPro" id="IPR023213">
    <property type="entry name" value="CAT-like_dom_sf"/>
</dbReference>
<dbReference type="Gene3D" id="3.30.559.10">
    <property type="entry name" value="Chloramphenicol acetyltransferase-like domain"/>
    <property type="match status" value="1"/>
</dbReference>
<accession>A0ABM7VG84</accession>
<keyword evidence="11" id="KW-0670">Pyruvate</keyword>
<keyword evidence="4 7" id="KW-0808">Transferase</keyword>
<comment type="cofactor">
    <cofactor evidence="1 7">
        <name>(R)-lipoate</name>
        <dbReference type="ChEBI" id="CHEBI:83088"/>
    </cofactor>
</comment>
<dbReference type="InterPro" id="IPR036625">
    <property type="entry name" value="E3-bd_dom_sf"/>
</dbReference>
<organism evidence="11 12">
    <name type="scientific">Persicobacter psychrovividus</name>
    <dbReference type="NCBI Taxonomy" id="387638"/>
    <lineage>
        <taxon>Bacteria</taxon>
        <taxon>Pseudomonadati</taxon>
        <taxon>Bacteroidota</taxon>
        <taxon>Cytophagia</taxon>
        <taxon>Cytophagales</taxon>
        <taxon>Persicobacteraceae</taxon>
        <taxon>Persicobacter</taxon>
    </lineage>
</organism>
<evidence type="ECO:0000259" key="9">
    <source>
        <dbReference type="PROSITE" id="PS50968"/>
    </source>
</evidence>
<comment type="subunit">
    <text evidence="3">Forms a 24-polypeptide structural core with octahedral symmetry.</text>
</comment>
<keyword evidence="5 7" id="KW-0450">Lipoyl</keyword>
<dbReference type="PANTHER" id="PTHR43178">
    <property type="entry name" value="DIHYDROLIPOAMIDE ACETYLTRANSFERASE COMPONENT OF PYRUVATE DEHYDROGENASE COMPLEX"/>
    <property type="match status" value="1"/>
</dbReference>
<evidence type="ECO:0000256" key="6">
    <source>
        <dbReference type="ARBA" id="ARBA00023315"/>
    </source>
</evidence>
<dbReference type="InterPro" id="IPR001078">
    <property type="entry name" value="2-oxoacid_DH_actylTfrase"/>
</dbReference>
<dbReference type="Proteomes" id="UP001354989">
    <property type="component" value="Chromosome"/>
</dbReference>
<evidence type="ECO:0000256" key="7">
    <source>
        <dbReference type="RuleBase" id="RU003423"/>
    </source>
</evidence>
<dbReference type="SUPFAM" id="SSF51230">
    <property type="entry name" value="Single hybrid motif"/>
    <property type="match status" value="2"/>
</dbReference>
<dbReference type="PROSITE" id="PS50968">
    <property type="entry name" value="BIOTINYL_LIPOYL"/>
    <property type="match status" value="2"/>
</dbReference>
<dbReference type="InterPro" id="IPR003016">
    <property type="entry name" value="2-oxoA_DH_lipoyl-BS"/>
</dbReference>
<dbReference type="CDD" id="cd06849">
    <property type="entry name" value="lipoyl_domain"/>
    <property type="match status" value="2"/>
</dbReference>
<evidence type="ECO:0000259" key="10">
    <source>
        <dbReference type="PROSITE" id="PS51826"/>
    </source>
</evidence>
<dbReference type="PROSITE" id="PS00189">
    <property type="entry name" value="LIPOYL"/>
    <property type="match status" value="2"/>
</dbReference>
<comment type="similarity">
    <text evidence="2 7">Belongs to the 2-oxoacid dehydrogenase family.</text>
</comment>
<dbReference type="Pfam" id="PF00364">
    <property type="entry name" value="Biotin_lipoyl"/>
    <property type="match status" value="2"/>
</dbReference>
<proteinExistence type="inferred from homology"/>
<dbReference type="PROSITE" id="PS51826">
    <property type="entry name" value="PSBD"/>
    <property type="match status" value="1"/>
</dbReference>
<gene>
    <name evidence="11" type="primary">bfmBB</name>
    <name evidence="11" type="ORF">PEPS_22540</name>
</gene>
<feature type="domain" description="Peripheral subunit-binding (PSBD)" evidence="10">
    <location>
        <begin position="229"/>
        <end position="269"/>
    </location>
</feature>
<dbReference type="SUPFAM" id="SSF47005">
    <property type="entry name" value="Peripheral subunit-binding domain of 2-oxo acid dehydrogenase complex"/>
    <property type="match status" value="1"/>
</dbReference>
<protein>
    <recommendedName>
        <fullName evidence="7">Dihydrolipoamide acetyltransferase component of pyruvate dehydrogenase complex</fullName>
        <ecNumber evidence="7">2.3.1.-</ecNumber>
    </recommendedName>
</protein>
<feature type="domain" description="Lipoyl-binding" evidence="9">
    <location>
        <begin position="104"/>
        <end position="179"/>
    </location>
</feature>
<dbReference type="InterPro" id="IPR011053">
    <property type="entry name" value="Single_hybrid_motif"/>
</dbReference>
<reference evidence="11 12" key="1">
    <citation type="submission" date="2021-12" db="EMBL/GenBank/DDBJ databases">
        <title>Genome sequencing of bacteria with rrn-lacking chromosome and rrn-plasmid.</title>
        <authorList>
            <person name="Anda M."/>
            <person name="Iwasaki W."/>
        </authorList>
    </citation>
    <scope>NUCLEOTIDE SEQUENCE [LARGE SCALE GENOMIC DNA]</scope>
    <source>
        <strain evidence="11 12">NBRC 101262</strain>
    </source>
</reference>
<feature type="domain" description="Lipoyl-binding" evidence="9">
    <location>
        <begin position="3"/>
        <end position="78"/>
    </location>
</feature>
<evidence type="ECO:0000313" key="11">
    <source>
        <dbReference type="EMBL" id="BDC99973.1"/>
    </source>
</evidence>
<evidence type="ECO:0000256" key="8">
    <source>
        <dbReference type="SAM" id="MobiDB-lite"/>
    </source>
</evidence>
<evidence type="ECO:0000256" key="3">
    <source>
        <dbReference type="ARBA" id="ARBA00011484"/>
    </source>
</evidence>
<dbReference type="PANTHER" id="PTHR43178:SF5">
    <property type="entry name" value="LIPOAMIDE ACYLTRANSFERASE COMPONENT OF BRANCHED-CHAIN ALPHA-KETO ACID DEHYDROGENASE COMPLEX, MITOCHONDRIAL"/>
    <property type="match status" value="1"/>
</dbReference>
<dbReference type="Gene3D" id="4.10.320.10">
    <property type="entry name" value="E3-binding domain"/>
    <property type="match status" value="1"/>
</dbReference>
<dbReference type="EC" id="2.3.1.-" evidence="7"/>
<dbReference type="InterPro" id="IPR004167">
    <property type="entry name" value="PSBD"/>
</dbReference>
<dbReference type="SUPFAM" id="SSF52777">
    <property type="entry name" value="CoA-dependent acyltransferases"/>
    <property type="match status" value="1"/>
</dbReference>
<dbReference type="Pfam" id="PF02817">
    <property type="entry name" value="E3_binding"/>
    <property type="match status" value="1"/>
</dbReference>
<evidence type="ECO:0000256" key="4">
    <source>
        <dbReference type="ARBA" id="ARBA00022679"/>
    </source>
</evidence>
<evidence type="ECO:0000313" key="12">
    <source>
        <dbReference type="Proteomes" id="UP001354989"/>
    </source>
</evidence>
<name>A0ABM7VG84_9BACT</name>
<sequence>MAIVEMVLPAMGESVFEATVNSWLKGIGENVDQDEALLEVATDKVDTEVPASHAGTLHEILVQEGEIAKIGQPIALINTAEETPSKNEATPKVEAAPQATAATDQEMVLSPMGESVFEATINTWLFAEGDQVTADESLLEVATDKVDTEVPAAFSGILKTILVKEGEVAKIGEPIAIITTAEGGQATVSAPAEQGKDTAKAEISPAQEAQASPVANISRKELTAKGERFYSPLVKKIALTEGISAEELERVAGTGLHGRVTKKDMMNHLADRGQRTSTARPAAAPIKSALVMNSQPLVQATAGQNDEIVQMDRMRKMIADRMVDSKRQAPHVSSFVEADVSEIVQWRNTNKTAFQQRYSQKLTFTPIFVQAIVKAIQDYPAINASVDGDKIIIRKDINIGIAVALPSGNLIVPVIKNADRLSLAGLAEKVNELAKRARENKLTPDDLSGGTYTVSNIGSFGNIAGTPIIMQPQVAIMALGAIVKKPAVVETPQGDFIGIRQKMILSHSYDHRVVDGQLGGLFVKRVSDYLEAWNKDVQL</sequence>
<dbReference type="RefSeq" id="WP_338397117.1">
    <property type="nucleotide sequence ID" value="NZ_AP025292.1"/>
</dbReference>
<dbReference type="InterPro" id="IPR000089">
    <property type="entry name" value="Biotin_lipoyl"/>
</dbReference>
<dbReference type="InterPro" id="IPR050743">
    <property type="entry name" value="2-oxoacid_DH_E2_comp"/>
</dbReference>
<keyword evidence="6 7" id="KW-0012">Acyltransferase</keyword>
<evidence type="ECO:0000256" key="5">
    <source>
        <dbReference type="ARBA" id="ARBA00022823"/>
    </source>
</evidence>
<dbReference type="Pfam" id="PF00198">
    <property type="entry name" value="2-oxoacid_dh"/>
    <property type="match status" value="1"/>
</dbReference>
<dbReference type="EMBL" id="AP025292">
    <property type="protein sequence ID" value="BDC99973.1"/>
    <property type="molecule type" value="Genomic_DNA"/>
</dbReference>
<dbReference type="Gene3D" id="2.40.50.100">
    <property type="match status" value="2"/>
</dbReference>
<feature type="region of interest" description="Disordered" evidence="8">
    <location>
        <begin position="81"/>
        <end position="100"/>
    </location>
</feature>
<evidence type="ECO:0000256" key="2">
    <source>
        <dbReference type="ARBA" id="ARBA00007317"/>
    </source>
</evidence>